<evidence type="ECO:0000259" key="5">
    <source>
        <dbReference type="Pfam" id="PF10058"/>
    </source>
</evidence>
<feature type="compositionally biased region" description="Basic and acidic residues" evidence="4">
    <location>
        <begin position="379"/>
        <end position="393"/>
    </location>
</feature>
<proteinExistence type="inferred from homology"/>
<evidence type="ECO:0000256" key="4">
    <source>
        <dbReference type="SAM" id="MobiDB-lite"/>
    </source>
</evidence>
<dbReference type="InterPro" id="IPR019273">
    <property type="entry name" value="Lunapark_Znf"/>
</dbReference>
<comment type="similarity">
    <text evidence="1 2">Belongs to the lunapark family.</text>
</comment>
<keyword evidence="2" id="KW-0256">Endoplasmic reticulum</keyword>
<dbReference type="EMBL" id="CVRI01000014">
    <property type="protein sequence ID" value="CRK89806.1"/>
    <property type="molecule type" value="Genomic_DNA"/>
</dbReference>
<evidence type="ECO:0000256" key="2">
    <source>
        <dbReference type="RuleBase" id="RU367073"/>
    </source>
</evidence>
<gene>
    <name evidence="6" type="primary">putative Protein lunapark-B</name>
    <name evidence="6" type="ORF">CLUMA_CG003410</name>
</gene>
<keyword evidence="2" id="KW-0863">Zinc-finger</keyword>
<dbReference type="GO" id="GO:0098826">
    <property type="term" value="C:endoplasmic reticulum tubular network membrane"/>
    <property type="evidence" value="ECO:0007669"/>
    <property type="project" value="UniProtKB-UniRule"/>
</dbReference>
<dbReference type="AlphaFoldDB" id="A0A1J1HTK2"/>
<keyword evidence="2" id="KW-0812">Transmembrane</keyword>
<feature type="transmembrane region" description="Helical" evidence="2">
    <location>
        <begin position="49"/>
        <end position="69"/>
    </location>
</feature>
<evidence type="ECO:0000313" key="6">
    <source>
        <dbReference type="EMBL" id="CRK89806.1"/>
    </source>
</evidence>
<dbReference type="InterPro" id="IPR040115">
    <property type="entry name" value="Lnp"/>
</dbReference>
<feature type="compositionally biased region" description="Polar residues" evidence="4">
    <location>
        <begin position="313"/>
        <end position="322"/>
    </location>
</feature>
<dbReference type="PANTHER" id="PTHR22166:SF12">
    <property type="entry name" value="ENDOPLASMIC RETICULUM JUNCTION FORMATION PROTEIN LUNAPARK"/>
    <property type="match status" value="1"/>
</dbReference>
<feature type="compositionally biased region" description="Acidic residues" evidence="4">
    <location>
        <begin position="368"/>
        <end position="378"/>
    </location>
</feature>
<feature type="domain" description="Lunapark zinc ribbon" evidence="5">
    <location>
        <begin position="247"/>
        <end position="297"/>
    </location>
</feature>
<dbReference type="GO" id="GO:0071788">
    <property type="term" value="P:endoplasmic reticulum tubular network maintenance"/>
    <property type="evidence" value="ECO:0007669"/>
    <property type="project" value="UniProtKB-UniRule"/>
</dbReference>
<dbReference type="GO" id="GO:0008270">
    <property type="term" value="F:zinc ion binding"/>
    <property type="evidence" value="ECO:0007669"/>
    <property type="project" value="UniProtKB-KW"/>
</dbReference>
<comment type="function">
    <text evidence="2">Plays a role in determining ER morphology.</text>
</comment>
<protein>
    <recommendedName>
        <fullName evidence="2">Endoplasmic reticulum junction formation protein lunapark</fullName>
    </recommendedName>
</protein>
<dbReference type="PANTHER" id="PTHR22166">
    <property type="entry name" value="ENDOPLASMIC RETICULUM JUNCTION FORMATION PROTEIN LUNAPARK"/>
    <property type="match status" value="1"/>
</dbReference>
<organism evidence="6 7">
    <name type="scientific">Clunio marinus</name>
    <dbReference type="NCBI Taxonomy" id="568069"/>
    <lineage>
        <taxon>Eukaryota</taxon>
        <taxon>Metazoa</taxon>
        <taxon>Ecdysozoa</taxon>
        <taxon>Arthropoda</taxon>
        <taxon>Hexapoda</taxon>
        <taxon>Insecta</taxon>
        <taxon>Pterygota</taxon>
        <taxon>Neoptera</taxon>
        <taxon>Endopterygota</taxon>
        <taxon>Diptera</taxon>
        <taxon>Nematocera</taxon>
        <taxon>Chironomoidea</taxon>
        <taxon>Chironomidae</taxon>
        <taxon>Clunio</taxon>
    </lineage>
</organism>
<dbReference type="OrthoDB" id="3169036at2759"/>
<keyword evidence="3" id="KW-0175">Coiled coil</keyword>
<reference evidence="6 7" key="1">
    <citation type="submission" date="2015-04" db="EMBL/GenBank/DDBJ databases">
        <authorList>
            <person name="Syromyatnikov M.Y."/>
            <person name="Popov V.N."/>
        </authorList>
    </citation>
    <scope>NUCLEOTIDE SEQUENCE [LARGE SCALE GENOMIC DNA]</scope>
</reference>
<feature type="coiled-coil region" evidence="3">
    <location>
        <begin position="105"/>
        <end position="132"/>
    </location>
</feature>
<evidence type="ECO:0000256" key="1">
    <source>
        <dbReference type="ARBA" id="ARBA00009940"/>
    </source>
</evidence>
<keyword evidence="7" id="KW-1185">Reference proteome</keyword>
<keyword evidence="2" id="KW-0479">Metal-binding</keyword>
<name>A0A1J1HTK2_9DIPT</name>
<feature type="transmembrane region" description="Helical" evidence="2">
    <location>
        <begin position="81"/>
        <end position="101"/>
    </location>
</feature>
<feature type="region of interest" description="Disordered" evidence="4">
    <location>
        <begin position="145"/>
        <end position="170"/>
    </location>
</feature>
<feature type="region of interest" description="Disordered" evidence="4">
    <location>
        <begin position="304"/>
        <end position="393"/>
    </location>
</feature>
<dbReference type="Pfam" id="PF10058">
    <property type="entry name" value="Zn_ribbon_10"/>
    <property type="match status" value="1"/>
</dbReference>
<keyword evidence="2" id="KW-1133">Transmembrane helix</keyword>
<comment type="domain">
    <text evidence="2">The C4-type zinc finger motif is necessary both for its ER three-way tubular junction localization and formation.</text>
</comment>
<sequence>MGSFLSRIFWRKREKSTYQQLEEIEIKLKEIEEFSGQYQIKQKRFVGNLLLYGIGSSVIAFLAFYFAFLPKSTEKRIIYSIPVLLLPIFIFLLKNLVAWYFQRKVNSNSEQLAELRTKKRDLLDQVKNKETYKDAIEILQRFGGNDRSFSTPSRAPQMTPTPSNTPSDRKMINTSTFMTPTTAFKTPAVRQLGNVNANINTLQQRLNAQPTPIGHNRSFISSTSSVPIIKSNTRTPYPIIDNSQKTVVDKMVDYLIGDGPTNRFAMICQNCYKHNGMALQEEYEYAAFRCAFCNFFNPAKKLRPTAPRLPSEINPSVSIQRPSTSSESSSDSSDIEVERMKKPQNVTTTLDSSNLEPTPSAPTKQSDIESESANEDIEILEKPERTDIEKKLE</sequence>
<accession>A0A1J1HTK2</accession>
<evidence type="ECO:0000256" key="3">
    <source>
        <dbReference type="SAM" id="Coils"/>
    </source>
</evidence>
<evidence type="ECO:0000313" key="7">
    <source>
        <dbReference type="Proteomes" id="UP000183832"/>
    </source>
</evidence>
<keyword evidence="2" id="KW-0472">Membrane</keyword>
<comment type="subcellular location">
    <subcellularLocation>
        <location evidence="2">Endoplasmic reticulum membrane</location>
        <topology evidence="2">Multi-pass membrane protein</topology>
    </subcellularLocation>
</comment>
<feature type="compositionally biased region" description="Polar residues" evidence="4">
    <location>
        <begin position="344"/>
        <end position="365"/>
    </location>
</feature>
<dbReference type="Proteomes" id="UP000183832">
    <property type="component" value="Unassembled WGS sequence"/>
</dbReference>
<dbReference type="STRING" id="568069.A0A1J1HTK2"/>
<keyword evidence="2" id="KW-0862">Zinc</keyword>
<dbReference type="GO" id="GO:1903373">
    <property type="term" value="P:positive regulation of endoplasmic reticulum tubular network organization"/>
    <property type="evidence" value="ECO:0007669"/>
    <property type="project" value="UniProtKB-UniRule"/>
</dbReference>
<feature type="compositionally biased region" description="Polar residues" evidence="4">
    <location>
        <begin position="147"/>
        <end position="170"/>
    </location>
</feature>
<feature type="compositionally biased region" description="Low complexity" evidence="4">
    <location>
        <begin position="323"/>
        <end position="332"/>
    </location>
</feature>